<comment type="similarity">
    <text evidence="4">Belongs to the ELP4 family.</text>
</comment>
<dbReference type="AlphaFoldDB" id="A0A316YHZ0"/>
<dbReference type="UniPathway" id="UPA00988"/>
<evidence type="ECO:0000313" key="10">
    <source>
        <dbReference type="EMBL" id="PWN88686.1"/>
    </source>
</evidence>
<feature type="compositionally biased region" description="Basic and acidic residues" evidence="9">
    <location>
        <begin position="512"/>
        <end position="529"/>
    </location>
</feature>
<dbReference type="PANTHER" id="PTHR12896">
    <property type="entry name" value="PAX6 NEIGHBOR PROTEIN PAXNEB"/>
    <property type="match status" value="1"/>
</dbReference>
<dbReference type="EMBL" id="KZ819638">
    <property type="protein sequence ID" value="PWN88686.1"/>
    <property type="molecule type" value="Genomic_DNA"/>
</dbReference>
<keyword evidence="11" id="KW-1185">Reference proteome</keyword>
<feature type="region of interest" description="Disordered" evidence="9">
    <location>
        <begin position="1"/>
        <end position="39"/>
    </location>
</feature>
<dbReference type="PANTHER" id="PTHR12896:SF1">
    <property type="entry name" value="ELONGATOR COMPLEX PROTEIN 4"/>
    <property type="match status" value="1"/>
</dbReference>
<feature type="compositionally biased region" description="Low complexity" evidence="9">
    <location>
        <begin position="146"/>
        <end position="160"/>
    </location>
</feature>
<proteinExistence type="inferred from homology"/>
<dbReference type="GO" id="GO:0005737">
    <property type="term" value="C:cytoplasm"/>
    <property type="evidence" value="ECO:0007669"/>
    <property type="project" value="UniProtKB-SubCell"/>
</dbReference>
<dbReference type="STRING" id="215250.A0A316YHZ0"/>
<dbReference type="Gene3D" id="3.40.50.300">
    <property type="entry name" value="P-loop containing nucleotide triphosphate hydrolases"/>
    <property type="match status" value="1"/>
</dbReference>
<comment type="pathway">
    <text evidence="3">tRNA modification; 5-methoxycarbonylmethyl-2-thiouridine-tRNA biosynthesis.</text>
</comment>
<feature type="compositionally biased region" description="Basic residues" evidence="9">
    <location>
        <begin position="1"/>
        <end position="10"/>
    </location>
</feature>
<feature type="region of interest" description="Disordered" evidence="9">
    <location>
        <begin position="146"/>
        <end position="171"/>
    </location>
</feature>
<dbReference type="InterPro" id="IPR027417">
    <property type="entry name" value="P-loop_NTPase"/>
</dbReference>
<evidence type="ECO:0000313" key="11">
    <source>
        <dbReference type="Proteomes" id="UP000245768"/>
    </source>
</evidence>
<dbReference type="Pfam" id="PF05625">
    <property type="entry name" value="PAXNEB"/>
    <property type="match status" value="1"/>
</dbReference>
<comment type="subcellular location">
    <subcellularLocation>
        <location evidence="2">Cytoplasm</location>
    </subcellularLocation>
    <subcellularLocation>
        <location evidence="1">Nucleus</location>
    </subcellularLocation>
</comment>
<evidence type="ECO:0000256" key="7">
    <source>
        <dbReference type="ARBA" id="ARBA00022694"/>
    </source>
</evidence>
<dbReference type="GO" id="GO:0008023">
    <property type="term" value="C:transcription elongation factor complex"/>
    <property type="evidence" value="ECO:0007669"/>
    <property type="project" value="TreeGrafter"/>
</dbReference>
<dbReference type="GO" id="GO:0033588">
    <property type="term" value="C:elongator holoenzyme complex"/>
    <property type="evidence" value="ECO:0007669"/>
    <property type="project" value="InterPro"/>
</dbReference>
<dbReference type="Proteomes" id="UP000245768">
    <property type="component" value="Unassembled WGS sequence"/>
</dbReference>
<dbReference type="GeneID" id="37044421"/>
<evidence type="ECO:0000256" key="1">
    <source>
        <dbReference type="ARBA" id="ARBA00004123"/>
    </source>
</evidence>
<organism evidence="10 11">
    <name type="scientific">Acaromyces ingoldii</name>
    <dbReference type="NCBI Taxonomy" id="215250"/>
    <lineage>
        <taxon>Eukaryota</taxon>
        <taxon>Fungi</taxon>
        <taxon>Dikarya</taxon>
        <taxon>Basidiomycota</taxon>
        <taxon>Ustilaginomycotina</taxon>
        <taxon>Exobasidiomycetes</taxon>
        <taxon>Exobasidiales</taxon>
        <taxon>Cryptobasidiaceae</taxon>
        <taxon>Acaromyces</taxon>
    </lineage>
</organism>
<evidence type="ECO:0000256" key="2">
    <source>
        <dbReference type="ARBA" id="ARBA00004496"/>
    </source>
</evidence>
<keyword evidence="7" id="KW-0819">tRNA processing</keyword>
<protein>
    <recommendedName>
        <fullName evidence="5">Elongator complex protein 4</fullName>
    </recommendedName>
</protein>
<dbReference type="RefSeq" id="XP_025375884.1">
    <property type="nucleotide sequence ID" value="XM_025522505.1"/>
</dbReference>
<keyword evidence="6" id="KW-0963">Cytoplasm</keyword>
<sequence>MPSSSFKRRTPTAQSSSVGSSGASPAAREMKPPDATVGLKPAPYPSLVAHYSTGLASLDDVLTGSGLPSSSVLLLCPALGLANPLKELAAGGAEDLEAAEREVVQELAGYGIAQGLVSGHRNLVVAPRSLGPRAFVQQLLPAMATSSSSTKTTTMTTEAGMGSGEVEAEEEEEEEEMKIAFRYAHRPKFKTTVKEPQPRPMQADKAKEMPAPYLFNAPFDRSKRWTREALDLARAEGSLVEVEANGRYDEVLRCISTELSQKRASRVPVRIHLLSIGAEGWCDGHATHEQRLSEASRFLLRLRSLVKTLALGEEGVPCVATATIAASLLCSSSSSMSLHSSSSSSSSSSTSTSTSTSTSSRRTRAAQRTTLHLARFADALLCLSSFSHSPHLARAFPSYGGALHLVKGPCVGAVLPPGESRSVLRGGLGEAGAENDVGWRQKKRGRGVVIETLHEDVDPEDPAEAAKKRIADASNKDKTNRAATAVAKDDIEEAARGLQRRPAAAAAAAAAEMKESRQTEEPNKDEKRKPAMGLSGLRARGLEARQRKQITVEIEGPGAGEDATSKRSKAESQADW</sequence>
<evidence type="ECO:0000256" key="8">
    <source>
        <dbReference type="ARBA" id="ARBA00023242"/>
    </source>
</evidence>
<evidence type="ECO:0000256" key="9">
    <source>
        <dbReference type="SAM" id="MobiDB-lite"/>
    </source>
</evidence>
<feature type="region of interest" description="Disordered" evidence="9">
    <location>
        <begin position="497"/>
        <end position="576"/>
    </location>
</feature>
<reference evidence="10 11" key="1">
    <citation type="journal article" date="2018" name="Mol. Biol. Evol.">
        <title>Broad Genomic Sampling Reveals a Smut Pathogenic Ancestry of the Fungal Clade Ustilaginomycotina.</title>
        <authorList>
            <person name="Kijpornyongpan T."/>
            <person name="Mondo S.J."/>
            <person name="Barry K."/>
            <person name="Sandor L."/>
            <person name="Lee J."/>
            <person name="Lipzen A."/>
            <person name="Pangilinan J."/>
            <person name="LaButti K."/>
            <person name="Hainaut M."/>
            <person name="Henrissat B."/>
            <person name="Grigoriev I.V."/>
            <person name="Spatafora J.W."/>
            <person name="Aime M.C."/>
        </authorList>
    </citation>
    <scope>NUCLEOTIDE SEQUENCE [LARGE SCALE GENOMIC DNA]</scope>
    <source>
        <strain evidence="10 11">MCA 4198</strain>
    </source>
</reference>
<evidence type="ECO:0000256" key="5">
    <source>
        <dbReference type="ARBA" id="ARBA00020265"/>
    </source>
</evidence>
<dbReference type="InterPro" id="IPR008728">
    <property type="entry name" value="Elongator_complex_protein_4"/>
</dbReference>
<accession>A0A316YHZ0</accession>
<dbReference type="GO" id="GO:0002098">
    <property type="term" value="P:tRNA wobble uridine modification"/>
    <property type="evidence" value="ECO:0007669"/>
    <property type="project" value="InterPro"/>
</dbReference>
<dbReference type="OrthoDB" id="289162at2759"/>
<gene>
    <name evidence="10" type="ORF">FA10DRAFT_268851</name>
</gene>
<evidence type="ECO:0000256" key="3">
    <source>
        <dbReference type="ARBA" id="ARBA00005043"/>
    </source>
</evidence>
<dbReference type="InParanoid" id="A0A316YHZ0"/>
<feature type="compositionally biased region" description="Basic and acidic residues" evidence="9">
    <location>
        <begin position="563"/>
        <end position="576"/>
    </location>
</feature>
<evidence type="ECO:0000256" key="4">
    <source>
        <dbReference type="ARBA" id="ARBA00007573"/>
    </source>
</evidence>
<name>A0A316YHZ0_9BASI</name>
<feature type="region of interest" description="Disordered" evidence="9">
    <location>
        <begin position="340"/>
        <end position="365"/>
    </location>
</feature>
<keyword evidence="8" id="KW-0539">Nucleus</keyword>
<feature type="compositionally biased region" description="Low complexity" evidence="9">
    <location>
        <begin position="13"/>
        <end position="27"/>
    </location>
</feature>
<evidence type="ECO:0000256" key="6">
    <source>
        <dbReference type="ARBA" id="ARBA00022490"/>
    </source>
</evidence>